<dbReference type="Proteomes" id="UP000799118">
    <property type="component" value="Unassembled WGS sequence"/>
</dbReference>
<dbReference type="AlphaFoldDB" id="A0A6A4GGH7"/>
<sequence>MLEQTFSTNMLISPSASPATGAWTDAQIKQLIQRPLAYGDQIVSDPYMEYLGLVYHSLAKAMLCIVHHVVLKRSEAIRHVQDNHPKIRCSIGKMNQIMDQWKISNDDLVLPQGIATEHQGLPILHTFKCPHCIQYHKSQAVSVPAQRFNAHYLAFPICPATDPPPPPATNLVISNLQQQLDLLSVPPPAKSSDNQRLLSPWLRRNHWPKILHDCPIGQLYACCATPTASDSLLKRAADIVAALTAEASIMLDLVPELVLQRINTSDYIHE</sequence>
<dbReference type="EMBL" id="ML770100">
    <property type="protein sequence ID" value="KAE9384666.1"/>
    <property type="molecule type" value="Genomic_DNA"/>
</dbReference>
<name>A0A6A4GGH7_9AGAR</name>
<protein>
    <submittedName>
        <fullName evidence="1">Uncharacterized protein</fullName>
    </submittedName>
</protein>
<gene>
    <name evidence="1" type="ORF">BT96DRAFT_982241</name>
</gene>
<dbReference type="OrthoDB" id="2983300at2759"/>
<organism evidence="1 2">
    <name type="scientific">Gymnopus androsaceus JB14</name>
    <dbReference type="NCBI Taxonomy" id="1447944"/>
    <lineage>
        <taxon>Eukaryota</taxon>
        <taxon>Fungi</taxon>
        <taxon>Dikarya</taxon>
        <taxon>Basidiomycota</taxon>
        <taxon>Agaricomycotina</taxon>
        <taxon>Agaricomycetes</taxon>
        <taxon>Agaricomycetidae</taxon>
        <taxon>Agaricales</taxon>
        <taxon>Marasmiineae</taxon>
        <taxon>Omphalotaceae</taxon>
        <taxon>Gymnopus</taxon>
    </lineage>
</organism>
<evidence type="ECO:0000313" key="2">
    <source>
        <dbReference type="Proteomes" id="UP000799118"/>
    </source>
</evidence>
<evidence type="ECO:0000313" key="1">
    <source>
        <dbReference type="EMBL" id="KAE9384666.1"/>
    </source>
</evidence>
<reference evidence="1" key="1">
    <citation type="journal article" date="2019" name="Environ. Microbiol.">
        <title>Fungal ecological strategies reflected in gene transcription - a case study of two litter decomposers.</title>
        <authorList>
            <person name="Barbi F."/>
            <person name="Kohler A."/>
            <person name="Barry K."/>
            <person name="Baskaran P."/>
            <person name="Daum C."/>
            <person name="Fauchery L."/>
            <person name="Ihrmark K."/>
            <person name="Kuo A."/>
            <person name="LaButti K."/>
            <person name="Lipzen A."/>
            <person name="Morin E."/>
            <person name="Grigoriev I.V."/>
            <person name="Henrissat B."/>
            <person name="Lindahl B."/>
            <person name="Martin F."/>
        </authorList>
    </citation>
    <scope>NUCLEOTIDE SEQUENCE</scope>
    <source>
        <strain evidence="1">JB14</strain>
    </source>
</reference>
<accession>A0A6A4GGH7</accession>
<proteinExistence type="predicted"/>
<keyword evidence="2" id="KW-1185">Reference proteome</keyword>